<proteinExistence type="predicted"/>
<feature type="region of interest" description="Disordered" evidence="1">
    <location>
        <begin position="168"/>
        <end position="200"/>
    </location>
</feature>
<keyword evidence="3" id="KW-0436">Ligase</keyword>
<feature type="region of interest" description="Disordered" evidence="1">
    <location>
        <begin position="1"/>
        <end position="28"/>
    </location>
</feature>
<dbReference type="InterPro" id="IPR014144">
    <property type="entry name" value="LigD_PE_domain"/>
</dbReference>
<sequence>MDESDRKLNKYEMKRDFSKTPEPDGKEASLEWAKGRPVFVVQKHAASTLHYDFRIEVDGVLKSWAVPKGPSTDPSEKRLAVPTEDHPLEYGDFEGNIPEGEYGGGTVLLWDRGSYRNLKEDPESNPLTKQIEDGHITIWLEGEKLKGGYALIRTGKAENARWLLIKMSDEEADARRNPTSTEPNSVKTGRSLEEIRDSKD</sequence>
<feature type="compositionally biased region" description="Basic and acidic residues" evidence="1">
    <location>
        <begin position="190"/>
        <end position="200"/>
    </location>
</feature>
<reference evidence="3" key="1">
    <citation type="journal article" date="2020" name="mSystems">
        <title>Genome- and Community-Level Interaction Insights into Carbon Utilization and Element Cycling Functions of Hydrothermarchaeota in Hydrothermal Sediment.</title>
        <authorList>
            <person name="Zhou Z."/>
            <person name="Liu Y."/>
            <person name="Xu W."/>
            <person name="Pan J."/>
            <person name="Luo Z.H."/>
            <person name="Li M."/>
        </authorList>
    </citation>
    <scope>NUCLEOTIDE SEQUENCE [LARGE SCALE GENOMIC DNA]</scope>
    <source>
        <strain evidence="3">SpSt-1179</strain>
    </source>
</reference>
<dbReference type="Pfam" id="PF13298">
    <property type="entry name" value="LigD_N"/>
    <property type="match status" value="1"/>
</dbReference>
<gene>
    <name evidence="3" type="ORF">ENN47_07200</name>
</gene>
<protein>
    <submittedName>
        <fullName evidence="3">DNA ligase</fullName>
    </submittedName>
</protein>
<dbReference type="AlphaFoldDB" id="A0A7C1CU53"/>
<dbReference type="NCBIfam" id="TIGR02777">
    <property type="entry name" value="LigD_PE_dom"/>
    <property type="match status" value="1"/>
</dbReference>
<evidence type="ECO:0000313" key="3">
    <source>
        <dbReference type="EMBL" id="HDP77954.1"/>
    </source>
</evidence>
<evidence type="ECO:0000256" key="1">
    <source>
        <dbReference type="SAM" id="MobiDB-lite"/>
    </source>
</evidence>
<feature type="compositionally biased region" description="Polar residues" evidence="1">
    <location>
        <begin position="177"/>
        <end position="188"/>
    </location>
</feature>
<accession>A0A7C1CU53</accession>
<organism evidence="3">
    <name type="scientific">Mesotoga infera</name>
    <dbReference type="NCBI Taxonomy" id="1236046"/>
    <lineage>
        <taxon>Bacteria</taxon>
        <taxon>Thermotogati</taxon>
        <taxon>Thermotogota</taxon>
        <taxon>Thermotogae</taxon>
        <taxon>Kosmotogales</taxon>
        <taxon>Kosmotogaceae</taxon>
        <taxon>Mesotoga</taxon>
    </lineage>
</organism>
<name>A0A7C1CU53_9BACT</name>
<evidence type="ECO:0000259" key="2">
    <source>
        <dbReference type="Pfam" id="PF13298"/>
    </source>
</evidence>
<dbReference type="GO" id="GO:0016874">
    <property type="term" value="F:ligase activity"/>
    <property type="evidence" value="ECO:0007669"/>
    <property type="project" value="UniProtKB-KW"/>
</dbReference>
<dbReference type="Proteomes" id="UP000886198">
    <property type="component" value="Unassembled WGS sequence"/>
</dbReference>
<dbReference type="PANTHER" id="PTHR39465">
    <property type="entry name" value="DNA LIGASE D, 3'-PHOSPHOESTERASE DOMAIN"/>
    <property type="match status" value="1"/>
</dbReference>
<feature type="domain" description="DNA ligase D 3'-phosphoesterase" evidence="2">
    <location>
        <begin position="42"/>
        <end position="153"/>
    </location>
</feature>
<dbReference type="EMBL" id="DSBT01000195">
    <property type="protein sequence ID" value="HDP77954.1"/>
    <property type="molecule type" value="Genomic_DNA"/>
</dbReference>
<comment type="caution">
    <text evidence="3">The sequence shown here is derived from an EMBL/GenBank/DDBJ whole genome shotgun (WGS) entry which is preliminary data.</text>
</comment>
<dbReference type="PANTHER" id="PTHR39465:SF1">
    <property type="entry name" value="DNA LIGASE D 3'-PHOSPHOESTERASE DOMAIN-CONTAINING PROTEIN"/>
    <property type="match status" value="1"/>
</dbReference>